<keyword evidence="1" id="KW-0812">Transmembrane</keyword>
<evidence type="ECO:0000256" key="1">
    <source>
        <dbReference type="SAM" id="Phobius"/>
    </source>
</evidence>
<name>A0A4R3MIC5_9FIRM</name>
<keyword evidence="1" id="KW-0472">Membrane</keyword>
<dbReference type="OrthoDB" id="1761263at2"/>
<dbReference type="SUPFAM" id="SSF69304">
    <property type="entry name" value="Tricorn protease N-terminal domain"/>
    <property type="match status" value="1"/>
</dbReference>
<sequence>MKNILIKIVVLFFVFITAFLIFSGFNTTKYHIKQLENASLPIVWIEEEYGVYNYLHGYTQNIESITEPYILTKNNKLSLSIKENGNTVSKISYKLYNEDNVLLIEEQIGKDSITKTDNEVKVNMEINRRLIQDYTYRLVIAVTTKNRETIYYYGSLINNNIHNMGRALDIIHSIHNSTFEKEEDHLKETLFKNRQEKNEEVLDLGNVNLDSSMTSILWSDLNVHKMNEPKPILMGMDRRMLYFEMNYVVLILNDNMNYYYVKEEYKVELGENGHYNIVDFTRTLRKRLDNNLIDIQNNQINLGYLKSQMSINMKNSPNGRYIVLSDKTQLWLYDRTDNKVIEVFNFDRLNNEFILDTYDRHEIKPINVDNSGNITYGVKGYMNSGVYEGQNGVLINYYNNENYYNETVSFVSIEDSYDVLINNIIFFDYLNENNECFFVYNNKVYAIDIENNKYTVVYEDLPMDKDRVFISRNNSFIAWQQDSFEDTNDEIFIIDLKTKEKHSLKSNNGEKVKILGLIRNNLVVGYANESNISQGPNGKTVFPMERVDILDEKKEVLKTYIPKPDSYVKGYEFSNNRINFFIGKIVNNNNNIYLEQTEIDFITHIVTNGLVPSNYSIESMLEENRIKYVINVNIPQNKPLSYMIANQKISR</sequence>
<dbReference type="RefSeq" id="WP_132253368.1">
    <property type="nucleotide sequence ID" value="NZ_SMAL01000009.1"/>
</dbReference>
<dbReference type="AlphaFoldDB" id="A0A4R3MIC5"/>
<dbReference type="Proteomes" id="UP000294902">
    <property type="component" value="Unassembled WGS sequence"/>
</dbReference>
<protein>
    <submittedName>
        <fullName evidence="2">Uncharacterized protein</fullName>
    </submittedName>
</protein>
<evidence type="ECO:0000313" key="3">
    <source>
        <dbReference type="Proteomes" id="UP000294902"/>
    </source>
</evidence>
<keyword evidence="1" id="KW-1133">Transmembrane helix</keyword>
<evidence type="ECO:0000313" key="2">
    <source>
        <dbReference type="EMBL" id="TCT13073.1"/>
    </source>
</evidence>
<reference evidence="2 3" key="1">
    <citation type="submission" date="2019-03" db="EMBL/GenBank/DDBJ databases">
        <title>Genomic Encyclopedia of Type Strains, Phase IV (KMG-IV): sequencing the most valuable type-strain genomes for metagenomic binning, comparative biology and taxonomic classification.</title>
        <authorList>
            <person name="Goeker M."/>
        </authorList>
    </citation>
    <scope>NUCLEOTIDE SEQUENCE [LARGE SCALE GENOMIC DNA]</scope>
    <source>
        <strain evidence="2 3">DSM 24629</strain>
    </source>
</reference>
<comment type="caution">
    <text evidence="2">The sequence shown here is derived from an EMBL/GenBank/DDBJ whole genome shotgun (WGS) entry which is preliminary data.</text>
</comment>
<keyword evidence="3" id="KW-1185">Reference proteome</keyword>
<feature type="transmembrane region" description="Helical" evidence="1">
    <location>
        <begin position="5"/>
        <end position="25"/>
    </location>
</feature>
<proteinExistence type="predicted"/>
<organism evidence="2 3">
    <name type="scientific">Natranaerovirga pectinivora</name>
    <dbReference type="NCBI Taxonomy" id="682400"/>
    <lineage>
        <taxon>Bacteria</taxon>
        <taxon>Bacillati</taxon>
        <taxon>Bacillota</taxon>
        <taxon>Clostridia</taxon>
        <taxon>Lachnospirales</taxon>
        <taxon>Natranaerovirgaceae</taxon>
        <taxon>Natranaerovirga</taxon>
    </lineage>
</organism>
<gene>
    <name evidence="2" type="ORF">EDC18_10936</name>
</gene>
<dbReference type="EMBL" id="SMAL01000009">
    <property type="protein sequence ID" value="TCT13073.1"/>
    <property type="molecule type" value="Genomic_DNA"/>
</dbReference>
<accession>A0A4R3MIC5</accession>